<sequence length="66" mass="7101">MRRLTVGQKYASYRQVLGGFLVFDEAELLGEKRTADYCRPAGPSTPVTFSAAGLIFSDQPGMGQSG</sequence>
<keyword evidence="2" id="KW-1185">Reference proteome</keyword>
<evidence type="ECO:0000313" key="2">
    <source>
        <dbReference type="Proteomes" id="UP000018144"/>
    </source>
</evidence>
<accession>U4LV03</accession>
<organism evidence="1 2">
    <name type="scientific">Pyronema omphalodes (strain CBS 100304)</name>
    <name type="common">Pyronema confluens</name>
    <dbReference type="NCBI Taxonomy" id="1076935"/>
    <lineage>
        <taxon>Eukaryota</taxon>
        <taxon>Fungi</taxon>
        <taxon>Dikarya</taxon>
        <taxon>Ascomycota</taxon>
        <taxon>Pezizomycotina</taxon>
        <taxon>Pezizomycetes</taxon>
        <taxon>Pezizales</taxon>
        <taxon>Pyronemataceae</taxon>
        <taxon>Pyronema</taxon>
    </lineage>
</organism>
<protein>
    <submittedName>
        <fullName evidence="1">Uncharacterized protein</fullName>
    </submittedName>
</protein>
<dbReference type="AlphaFoldDB" id="U4LV03"/>
<dbReference type="Proteomes" id="UP000018144">
    <property type="component" value="Unassembled WGS sequence"/>
</dbReference>
<evidence type="ECO:0000313" key="1">
    <source>
        <dbReference type="EMBL" id="CCX34162.1"/>
    </source>
</evidence>
<proteinExistence type="predicted"/>
<gene>
    <name evidence="1" type="ORF">PCON_02662</name>
</gene>
<reference evidence="1 2" key="1">
    <citation type="journal article" date="2013" name="PLoS Genet.">
        <title>The genome and development-dependent transcriptomes of Pyronema confluens: a window into fungal evolution.</title>
        <authorList>
            <person name="Traeger S."/>
            <person name="Altegoer F."/>
            <person name="Freitag M."/>
            <person name="Gabaldon T."/>
            <person name="Kempken F."/>
            <person name="Kumar A."/>
            <person name="Marcet-Houben M."/>
            <person name="Poggeler S."/>
            <person name="Stajich J.E."/>
            <person name="Nowrousian M."/>
        </authorList>
    </citation>
    <scope>NUCLEOTIDE SEQUENCE [LARGE SCALE GENOMIC DNA]</scope>
    <source>
        <strain evidence="2">CBS 100304</strain>
        <tissue evidence="1">Vegetative mycelium</tissue>
    </source>
</reference>
<name>U4LV03_PYROM</name>
<dbReference type="EMBL" id="HF936305">
    <property type="protein sequence ID" value="CCX34162.1"/>
    <property type="molecule type" value="Genomic_DNA"/>
</dbReference>